<dbReference type="Proteomes" id="UP000253318">
    <property type="component" value="Unassembled WGS sequence"/>
</dbReference>
<feature type="domain" description="Nudix hydrolase" evidence="2">
    <location>
        <begin position="8"/>
        <end position="123"/>
    </location>
</feature>
<feature type="region of interest" description="Disordered" evidence="1">
    <location>
        <begin position="184"/>
        <end position="213"/>
    </location>
</feature>
<dbReference type="Pfam" id="PF00293">
    <property type="entry name" value="NUDIX"/>
    <property type="match status" value="1"/>
</dbReference>
<accession>A0A368T7L7</accession>
<reference evidence="3 4" key="1">
    <citation type="submission" date="2018-04" db="EMBL/GenBank/DDBJ databases">
        <title>Novel actinobacteria from marine sediment.</title>
        <authorList>
            <person name="Ng Z.Y."/>
            <person name="Tan G.Y.A."/>
        </authorList>
    </citation>
    <scope>NUCLEOTIDE SEQUENCE [LARGE SCALE GENOMIC DNA]</scope>
    <source>
        <strain evidence="3 4">TPS81</strain>
    </source>
</reference>
<comment type="caution">
    <text evidence="3">The sequence shown here is derived from an EMBL/GenBank/DDBJ whole genome shotgun (WGS) entry which is preliminary data.</text>
</comment>
<dbReference type="InterPro" id="IPR015797">
    <property type="entry name" value="NUDIX_hydrolase-like_dom_sf"/>
</dbReference>
<dbReference type="EMBL" id="QEIN01000107">
    <property type="protein sequence ID" value="RCV57751.1"/>
    <property type="molecule type" value="Genomic_DNA"/>
</dbReference>
<evidence type="ECO:0000259" key="2">
    <source>
        <dbReference type="Pfam" id="PF00293"/>
    </source>
</evidence>
<dbReference type="RefSeq" id="WP_114396659.1">
    <property type="nucleotide sequence ID" value="NZ_QEIM01000014.1"/>
</dbReference>
<organism evidence="3 4">
    <name type="scientific">Marinitenerispora sediminis</name>
    <dbReference type="NCBI Taxonomy" id="1931232"/>
    <lineage>
        <taxon>Bacteria</taxon>
        <taxon>Bacillati</taxon>
        <taxon>Actinomycetota</taxon>
        <taxon>Actinomycetes</taxon>
        <taxon>Streptosporangiales</taxon>
        <taxon>Nocardiopsidaceae</taxon>
        <taxon>Marinitenerispora</taxon>
    </lineage>
</organism>
<evidence type="ECO:0000313" key="3">
    <source>
        <dbReference type="EMBL" id="RCV57751.1"/>
    </source>
</evidence>
<protein>
    <submittedName>
        <fullName evidence="3">NUDIX hydrolase</fullName>
    </submittedName>
</protein>
<proteinExistence type="predicted"/>
<evidence type="ECO:0000313" key="4">
    <source>
        <dbReference type="Proteomes" id="UP000253318"/>
    </source>
</evidence>
<dbReference type="InterPro" id="IPR000086">
    <property type="entry name" value="NUDIX_hydrolase_dom"/>
</dbReference>
<keyword evidence="3" id="KW-0378">Hydrolase</keyword>
<evidence type="ECO:0000256" key="1">
    <source>
        <dbReference type="SAM" id="MobiDB-lite"/>
    </source>
</evidence>
<name>A0A368T7L7_9ACTN</name>
<gene>
    <name evidence="3" type="ORF">DEF24_14715</name>
</gene>
<dbReference type="GO" id="GO:0016787">
    <property type="term" value="F:hydrolase activity"/>
    <property type="evidence" value="ECO:0007669"/>
    <property type="project" value="UniProtKB-KW"/>
</dbReference>
<sequence length="213" mass="23369">MSVCDLQRVGVLVRNADDEYLMFERAAPPAGVAPAAGHLNGHGSFTAAARAKVFEVLGLTAVGLERLASGFQPDRCRRDVPPGRLPGHEWHVYRARIAGELAWSKREVHRPRWMGRAQLQSLAERTGSHARDRLREHTVGADRVLRADAEREPGLAPVWVHWLAEAGVIRPVADMAAVRALSAVPPNRPRPRTAPAVFRPRAAGQVRPGPRRA</sequence>
<keyword evidence="4" id="KW-1185">Reference proteome</keyword>
<dbReference type="SUPFAM" id="SSF55811">
    <property type="entry name" value="Nudix"/>
    <property type="match status" value="1"/>
</dbReference>
<dbReference type="OrthoDB" id="3673675at2"/>
<dbReference type="Gene3D" id="3.90.79.10">
    <property type="entry name" value="Nucleoside Triphosphate Pyrophosphohydrolase"/>
    <property type="match status" value="1"/>
</dbReference>
<dbReference type="AlphaFoldDB" id="A0A368T7L7"/>